<sequence>MEKLKRSELFGAALVPVTGALVERYNKCLSFIGTAPTQLKSFHIDAMGWSPEIAEEKEDFLYLNSGEANPNAIILSPKQNDKPAYSPFHSFDRDIMNLVFKQHKHTIKDITRDAAICVNLDQYIDAFYEPEDLLKYNHITVDFTVVEDLYSIQQQQLALVEEFHREDNFLDEKLHLKILASARKHGDLRSRTLQLGSLDYKTSSFYTKAFGGVFVFRKNGSSKNILIFESKAATEKVSVSSTIQAFHIEDGRFYSALAAEKMIVLDPEHSVLSGYFERVQKSIFLSHIENTTHSVSDIIENSNVYKRYLNNMEADSRKKIIQLDRLQANAKSENALDIEGGLSPEVLACIQIPAPELPMNLQELVWKLIVKTAAYKDPLFLYWYDKETFYETYNTWDESYQDWVIKLIKQNTWNS</sequence>
<name>A0A2T6BY15_9FLAO</name>
<dbReference type="InterPro" id="IPR046578">
    <property type="entry name" value="DUF6638"/>
</dbReference>
<accession>A0A2T6BY15</accession>
<gene>
    <name evidence="1" type="ORF">C8N46_10511</name>
</gene>
<dbReference type="Pfam" id="PF20343">
    <property type="entry name" value="DUF6638"/>
    <property type="match status" value="1"/>
</dbReference>
<evidence type="ECO:0000313" key="2">
    <source>
        <dbReference type="Proteomes" id="UP000244090"/>
    </source>
</evidence>
<evidence type="ECO:0000313" key="1">
    <source>
        <dbReference type="EMBL" id="PTX60857.1"/>
    </source>
</evidence>
<keyword evidence="2" id="KW-1185">Reference proteome</keyword>
<organism evidence="1 2">
    <name type="scientific">Kordia periserrulae</name>
    <dbReference type="NCBI Taxonomy" id="701523"/>
    <lineage>
        <taxon>Bacteria</taxon>
        <taxon>Pseudomonadati</taxon>
        <taxon>Bacteroidota</taxon>
        <taxon>Flavobacteriia</taxon>
        <taxon>Flavobacteriales</taxon>
        <taxon>Flavobacteriaceae</taxon>
        <taxon>Kordia</taxon>
    </lineage>
</organism>
<proteinExistence type="predicted"/>
<comment type="caution">
    <text evidence="1">The sequence shown here is derived from an EMBL/GenBank/DDBJ whole genome shotgun (WGS) entry which is preliminary data.</text>
</comment>
<reference evidence="1 2" key="1">
    <citation type="submission" date="2018-04" db="EMBL/GenBank/DDBJ databases">
        <title>Genomic Encyclopedia of Archaeal and Bacterial Type Strains, Phase II (KMG-II): from individual species to whole genera.</title>
        <authorList>
            <person name="Goeker M."/>
        </authorList>
    </citation>
    <scope>NUCLEOTIDE SEQUENCE [LARGE SCALE GENOMIC DNA]</scope>
    <source>
        <strain evidence="1 2">DSM 25731</strain>
    </source>
</reference>
<dbReference type="OrthoDB" id="8430253at2"/>
<dbReference type="Proteomes" id="UP000244090">
    <property type="component" value="Unassembled WGS sequence"/>
</dbReference>
<dbReference type="AlphaFoldDB" id="A0A2T6BY15"/>
<dbReference type="RefSeq" id="WP_108114991.1">
    <property type="nucleotide sequence ID" value="NZ_QBKT01000005.1"/>
</dbReference>
<protein>
    <submittedName>
        <fullName evidence="1">Uncharacterized protein</fullName>
    </submittedName>
</protein>
<dbReference type="EMBL" id="QBKT01000005">
    <property type="protein sequence ID" value="PTX60857.1"/>
    <property type="molecule type" value="Genomic_DNA"/>
</dbReference>